<dbReference type="InterPro" id="IPR001789">
    <property type="entry name" value="Sig_transdc_resp-reg_receiver"/>
</dbReference>
<dbReference type="OrthoDB" id="20101at2"/>
<dbReference type="RefSeq" id="WP_073478380.1">
    <property type="nucleotide sequence ID" value="NZ_FQZU01000039.1"/>
</dbReference>
<dbReference type="SUPFAM" id="SSF81606">
    <property type="entry name" value="PP2C-like"/>
    <property type="match status" value="1"/>
</dbReference>
<keyword evidence="6" id="KW-1185">Reference proteome</keyword>
<dbReference type="PANTHER" id="PTHR43156">
    <property type="entry name" value="STAGE II SPORULATION PROTEIN E-RELATED"/>
    <property type="match status" value="1"/>
</dbReference>
<dbReference type="Gene3D" id="3.60.40.10">
    <property type="entry name" value="PPM-type phosphatase domain"/>
    <property type="match status" value="1"/>
</dbReference>
<reference evidence="6" key="1">
    <citation type="submission" date="2016-11" db="EMBL/GenBank/DDBJ databases">
        <authorList>
            <person name="Varghese N."/>
            <person name="Submissions S."/>
        </authorList>
    </citation>
    <scope>NUCLEOTIDE SEQUENCE [LARGE SCALE GENOMIC DNA]</scope>
    <source>
        <strain evidence="6">DSM 16219</strain>
    </source>
</reference>
<dbReference type="GO" id="GO:0000160">
    <property type="term" value="P:phosphorelay signal transduction system"/>
    <property type="evidence" value="ECO:0007669"/>
    <property type="project" value="InterPro"/>
</dbReference>
<dbReference type="PROSITE" id="PS50110">
    <property type="entry name" value="RESPONSE_REGULATORY"/>
    <property type="match status" value="1"/>
</dbReference>
<proteinExistence type="predicted"/>
<keyword evidence="3" id="KW-0175">Coiled coil</keyword>
<keyword evidence="2" id="KW-0597">Phosphoprotein</keyword>
<dbReference type="Pfam" id="PF07228">
    <property type="entry name" value="SpoIIE"/>
    <property type="match status" value="1"/>
</dbReference>
<evidence type="ECO:0000256" key="3">
    <source>
        <dbReference type="SAM" id="Coils"/>
    </source>
</evidence>
<dbReference type="SMART" id="SM00331">
    <property type="entry name" value="PP2C_SIG"/>
    <property type="match status" value="1"/>
</dbReference>
<dbReference type="InterPro" id="IPR011006">
    <property type="entry name" value="CheY-like_superfamily"/>
</dbReference>
<dbReference type="InterPro" id="IPR036457">
    <property type="entry name" value="PPM-type-like_dom_sf"/>
</dbReference>
<dbReference type="PANTHER" id="PTHR43156:SF2">
    <property type="entry name" value="STAGE II SPORULATION PROTEIN E"/>
    <property type="match status" value="1"/>
</dbReference>
<dbReference type="InterPro" id="IPR052016">
    <property type="entry name" value="Bact_Sigma-Reg"/>
</dbReference>
<dbReference type="CDD" id="cd17574">
    <property type="entry name" value="REC_OmpR"/>
    <property type="match status" value="1"/>
</dbReference>
<protein>
    <submittedName>
        <fullName evidence="5">Serine phosphatase RsbU, regulator of sigma subunit</fullName>
    </submittedName>
</protein>
<dbReference type="SMART" id="SM00448">
    <property type="entry name" value="REC"/>
    <property type="match status" value="1"/>
</dbReference>
<dbReference type="SUPFAM" id="SSF52172">
    <property type="entry name" value="CheY-like"/>
    <property type="match status" value="1"/>
</dbReference>
<dbReference type="AlphaFoldDB" id="A0A1M6WQF0"/>
<feature type="coiled-coil region" evidence="3">
    <location>
        <begin position="120"/>
        <end position="150"/>
    </location>
</feature>
<dbReference type="EMBL" id="FQZU01000039">
    <property type="protein sequence ID" value="SHK95990.1"/>
    <property type="molecule type" value="Genomic_DNA"/>
</dbReference>
<dbReference type="InterPro" id="IPR001932">
    <property type="entry name" value="PPM-type_phosphatase-like_dom"/>
</dbReference>
<dbReference type="GO" id="GO:0016791">
    <property type="term" value="F:phosphatase activity"/>
    <property type="evidence" value="ECO:0007669"/>
    <property type="project" value="TreeGrafter"/>
</dbReference>
<evidence type="ECO:0000259" key="4">
    <source>
        <dbReference type="PROSITE" id="PS50110"/>
    </source>
</evidence>
<feature type="modified residue" description="4-aspartylphosphate" evidence="2">
    <location>
        <position position="54"/>
    </location>
</feature>
<accession>A0A1M6WQF0</accession>
<evidence type="ECO:0000256" key="2">
    <source>
        <dbReference type="PROSITE-ProRule" id="PRU00169"/>
    </source>
</evidence>
<organism evidence="5 6">
    <name type="scientific">Desulfatibacillum alkenivorans DSM 16219</name>
    <dbReference type="NCBI Taxonomy" id="1121393"/>
    <lineage>
        <taxon>Bacteria</taxon>
        <taxon>Pseudomonadati</taxon>
        <taxon>Thermodesulfobacteriota</taxon>
        <taxon>Desulfobacteria</taxon>
        <taxon>Desulfobacterales</taxon>
        <taxon>Desulfatibacillaceae</taxon>
        <taxon>Desulfatibacillum</taxon>
    </lineage>
</organism>
<gene>
    <name evidence="5" type="ORF">SAMN02745216_04380</name>
</gene>
<sequence>MKSAPILIVDDDPGVRHLLKEGLSAWDYQVMEAQDGLEAWEILKETPVTLVISDWMMPGMDGVELCRRIRAHPFPSYVYVVLLTAKSQKDDLLQGMEAGADDFMGKPFVMAELKAKLAAAKRILNLERSLEEKNAKLQDMYKELTHAQDMLNKDIAAAAWIQQSLLPNSSMVYGFRFDSLFMPCKVIGGDIFNYFPVDRYHLAFYSLDVSGHGIPAAMLSVTVNKTITSMPFHEARFFACSDGAEFSRSISPSSMANELNLLFQRTETVEQYFTMVYGIVDRRNGNIILTQAGHPYPILIPDQGEARLLGSGGLPVGLLPDAEFAEDLYRIDPGDRLFLYSDGITDCLDRKGNRFSQEKLVNFLSEKRDLPLKDLMRRMGEELVHFRGDPNFEDDVSLMAMERIKE</sequence>
<name>A0A1M6WQF0_9BACT</name>
<dbReference type="STRING" id="1121393.SAMN02745216_04380"/>
<evidence type="ECO:0000313" key="6">
    <source>
        <dbReference type="Proteomes" id="UP000183994"/>
    </source>
</evidence>
<evidence type="ECO:0000313" key="5">
    <source>
        <dbReference type="EMBL" id="SHK95990.1"/>
    </source>
</evidence>
<evidence type="ECO:0000256" key="1">
    <source>
        <dbReference type="ARBA" id="ARBA00022801"/>
    </source>
</evidence>
<dbReference type="Pfam" id="PF00072">
    <property type="entry name" value="Response_reg"/>
    <property type="match status" value="1"/>
</dbReference>
<keyword evidence="1" id="KW-0378">Hydrolase</keyword>
<feature type="domain" description="Response regulatory" evidence="4">
    <location>
        <begin position="5"/>
        <end position="121"/>
    </location>
</feature>
<dbReference type="Proteomes" id="UP000183994">
    <property type="component" value="Unassembled WGS sequence"/>
</dbReference>
<dbReference type="Gene3D" id="3.40.50.2300">
    <property type="match status" value="1"/>
</dbReference>